<evidence type="ECO:0000256" key="3">
    <source>
        <dbReference type="ARBA" id="ARBA00022989"/>
    </source>
</evidence>
<evidence type="ECO:0000259" key="6">
    <source>
        <dbReference type="Pfam" id="PF04932"/>
    </source>
</evidence>
<dbReference type="PANTHER" id="PTHR37422">
    <property type="entry name" value="TEICHURONIC ACID BIOSYNTHESIS PROTEIN TUAE"/>
    <property type="match status" value="1"/>
</dbReference>
<keyword evidence="8" id="KW-1185">Reference proteome</keyword>
<gene>
    <name evidence="7" type="ORF">ACFSW8_08655</name>
</gene>
<dbReference type="Gene3D" id="1.25.40.10">
    <property type="entry name" value="Tetratricopeptide repeat domain"/>
    <property type="match status" value="1"/>
</dbReference>
<keyword evidence="7" id="KW-0436">Ligase</keyword>
<accession>A0ABW4ZB79</accession>
<dbReference type="InterPro" id="IPR011990">
    <property type="entry name" value="TPR-like_helical_dom_sf"/>
</dbReference>
<feature type="transmembrane region" description="Helical" evidence="5">
    <location>
        <begin position="157"/>
        <end position="179"/>
    </location>
</feature>
<feature type="transmembrane region" description="Helical" evidence="5">
    <location>
        <begin position="101"/>
        <end position="119"/>
    </location>
</feature>
<evidence type="ECO:0000313" key="7">
    <source>
        <dbReference type="EMBL" id="MFD2158965.1"/>
    </source>
</evidence>
<comment type="subcellular location">
    <subcellularLocation>
        <location evidence="1">Membrane</location>
        <topology evidence="1">Multi-pass membrane protein</topology>
    </subcellularLocation>
</comment>
<dbReference type="InterPro" id="IPR007016">
    <property type="entry name" value="O-antigen_ligase-rel_domated"/>
</dbReference>
<dbReference type="EMBL" id="JBHUJB010000035">
    <property type="protein sequence ID" value="MFD2158965.1"/>
    <property type="molecule type" value="Genomic_DNA"/>
</dbReference>
<dbReference type="Pfam" id="PF04932">
    <property type="entry name" value="Wzy_C"/>
    <property type="match status" value="1"/>
</dbReference>
<feature type="transmembrane region" description="Helical" evidence="5">
    <location>
        <begin position="67"/>
        <end position="89"/>
    </location>
</feature>
<comment type="caution">
    <text evidence="7">The sequence shown here is derived from an EMBL/GenBank/DDBJ whole genome shotgun (WGS) entry which is preliminary data.</text>
</comment>
<feature type="transmembrane region" description="Helical" evidence="5">
    <location>
        <begin position="290"/>
        <end position="309"/>
    </location>
</feature>
<dbReference type="GO" id="GO:0016874">
    <property type="term" value="F:ligase activity"/>
    <property type="evidence" value="ECO:0007669"/>
    <property type="project" value="UniProtKB-KW"/>
</dbReference>
<evidence type="ECO:0000313" key="8">
    <source>
        <dbReference type="Proteomes" id="UP001597389"/>
    </source>
</evidence>
<feature type="domain" description="O-antigen ligase-related" evidence="6">
    <location>
        <begin position="109"/>
        <end position="263"/>
    </location>
</feature>
<evidence type="ECO:0000256" key="4">
    <source>
        <dbReference type="ARBA" id="ARBA00023136"/>
    </source>
</evidence>
<name>A0ABW4ZB79_9BACT</name>
<feature type="transmembrane region" description="Helical" evidence="5">
    <location>
        <begin position="125"/>
        <end position="145"/>
    </location>
</feature>
<dbReference type="SUPFAM" id="SSF48452">
    <property type="entry name" value="TPR-like"/>
    <property type="match status" value="1"/>
</dbReference>
<sequence>MWKEDVAIFLIFSGWYLLMRLERRSQFILWGGLGIVLLNAVVFFLQSKGVEVKVPIQWVSERASEGSVYGFFTDYGALGNAMAMLSFFLGAYAMWGKSAGFPRILMGVAALVSAWIASVSGSRSAVFSLLVGGGVLFSLSWLMIGQLGEVVRRRYRFCLSLVGVVSLIIFVVVGMSTFIKRDVRWESGGVATSSNIRESYWGMAMDQWLQSPMLGTGGRSYSYEGLKFWGGGMSQGDASPEFVHNEYIQVLGDYGVVGFIIFCVILCFYWRRGVRECLVSELSPRSWKRVAGVCGLTVMAIHCLGDFPMRLPFNAILAATALAWCLPRKAAVHSRDANVEPVKAGSLQVKVACIGMLAVMSCAYAGREVWAAVPLIKNQQVREDGEWIPEGHEDLLDDYRLANQRSADFRRSQRIGQLFHLSCLSGAEEDRAMAISYYEESLGRNPYNPVPMVNLGSLYSESGDWERSEEYYLMAEPYAGERSKYFGLAMKVARNKVAQAEEAFRKRAYSHAESYLVGAIEVLAASSQSPSKVRLERDCMVSRIKIALVQRRYDDASHIWEDMKREYKPWVISDKDGQVHLSLANSYYDAANGAWREREPELAKGLYEAAVQHFLKDKATRRGSFDRERDEKLEFCLEALKVMEQGGVN</sequence>
<feature type="transmembrane region" description="Helical" evidence="5">
    <location>
        <begin position="28"/>
        <end position="47"/>
    </location>
</feature>
<evidence type="ECO:0000256" key="1">
    <source>
        <dbReference type="ARBA" id="ARBA00004141"/>
    </source>
</evidence>
<keyword evidence="4 5" id="KW-0472">Membrane</keyword>
<keyword evidence="2 5" id="KW-0812">Transmembrane</keyword>
<keyword evidence="3 5" id="KW-1133">Transmembrane helix</keyword>
<protein>
    <submittedName>
        <fullName evidence="7">O-antigen ligase family protein</fullName>
    </submittedName>
</protein>
<proteinExistence type="predicted"/>
<evidence type="ECO:0000256" key="2">
    <source>
        <dbReference type="ARBA" id="ARBA00022692"/>
    </source>
</evidence>
<feature type="transmembrane region" description="Helical" evidence="5">
    <location>
        <begin position="247"/>
        <end position="270"/>
    </location>
</feature>
<organism evidence="7 8">
    <name type="scientific">Rubritalea tangerina</name>
    <dbReference type="NCBI Taxonomy" id="430798"/>
    <lineage>
        <taxon>Bacteria</taxon>
        <taxon>Pseudomonadati</taxon>
        <taxon>Verrucomicrobiota</taxon>
        <taxon>Verrucomicrobiia</taxon>
        <taxon>Verrucomicrobiales</taxon>
        <taxon>Rubritaleaceae</taxon>
        <taxon>Rubritalea</taxon>
    </lineage>
</organism>
<reference evidence="8" key="1">
    <citation type="journal article" date="2019" name="Int. J. Syst. Evol. Microbiol.">
        <title>The Global Catalogue of Microorganisms (GCM) 10K type strain sequencing project: providing services to taxonomists for standard genome sequencing and annotation.</title>
        <authorList>
            <consortium name="The Broad Institute Genomics Platform"/>
            <consortium name="The Broad Institute Genome Sequencing Center for Infectious Disease"/>
            <person name="Wu L."/>
            <person name="Ma J."/>
        </authorList>
    </citation>
    <scope>NUCLEOTIDE SEQUENCE [LARGE SCALE GENOMIC DNA]</scope>
    <source>
        <strain evidence="8">CCUG 57942</strain>
    </source>
</reference>
<dbReference type="PANTHER" id="PTHR37422:SF13">
    <property type="entry name" value="LIPOPOLYSACCHARIDE BIOSYNTHESIS PROTEIN PA4999-RELATED"/>
    <property type="match status" value="1"/>
</dbReference>
<dbReference type="Proteomes" id="UP001597389">
    <property type="component" value="Unassembled WGS sequence"/>
</dbReference>
<dbReference type="InterPro" id="IPR051533">
    <property type="entry name" value="WaaL-like"/>
</dbReference>
<evidence type="ECO:0000256" key="5">
    <source>
        <dbReference type="SAM" id="Phobius"/>
    </source>
</evidence>